<dbReference type="Proteomes" id="UP000037136">
    <property type="component" value="Unassembled WGS sequence"/>
</dbReference>
<keyword evidence="1" id="KW-0732">Signal</keyword>
<name>A0A2A9PF54_OPHUN</name>
<reference evidence="2 3" key="2">
    <citation type="journal article" date="2017" name="Sci. Rep.">
        <title>Ant-infecting Ophiocordyceps genomes reveal a high diversity of potential behavioral manipulation genes and a possible major role for enterotoxins.</title>
        <authorList>
            <person name="de Bekker C."/>
            <person name="Ohm R.A."/>
            <person name="Evans H.C."/>
            <person name="Brachmann A."/>
            <person name="Hughes D.P."/>
        </authorList>
    </citation>
    <scope>NUCLEOTIDE SEQUENCE [LARGE SCALE GENOMIC DNA]</scope>
    <source>
        <strain evidence="2 3">SC16a</strain>
    </source>
</reference>
<keyword evidence="3" id="KW-1185">Reference proteome</keyword>
<accession>A0A2A9PF54</accession>
<feature type="chain" id="PRO_5012586345" evidence="1">
    <location>
        <begin position="21"/>
        <end position="83"/>
    </location>
</feature>
<dbReference type="AlphaFoldDB" id="A0A2A9PF54"/>
<dbReference type="EMBL" id="LAZP02000168">
    <property type="protein sequence ID" value="PFH59854.1"/>
    <property type="molecule type" value="Genomic_DNA"/>
</dbReference>
<protein>
    <submittedName>
        <fullName evidence="2">Uncharacterized protein</fullName>
    </submittedName>
</protein>
<proteinExistence type="predicted"/>
<feature type="signal peptide" evidence="1">
    <location>
        <begin position="1"/>
        <end position="20"/>
    </location>
</feature>
<gene>
    <name evidence="2" type="ORF">XA68_11774</name>
</gene>
<comment type="caution">
    <text evidence="2">The sequence shown here is derived from an EMBL/GenBank/DDBJ whole genome shotgun (WGS) entry which is preliminary data.</text>
</comment>
<evidence type="ECO:0000313" key="3">
    <source>
        <dbReference type="Proteomes" id="UP000037136"/>
    </source>
</evidence>
<sequence>MQSAVILSLFATLLAGPAMAAPAKANCPVGQTFDHSTGKCFLEFAQKSYVEFAQESSPSRAAASPAACKEGYMLAGGKCRQVY</sequence>
<evidence type="ECO:0000313" key="2">
    <source>
        <dbReference type="EMBL" id="PFH59854.1"/>
    </source>
</evidence>
<organism evidence="2 3">
    <name type="scientific">Ophiocordyceps unilateralis</name>
    <name type="common">Zombie-ant fungus</name>
    <name type="synonym">Torrubia unilateralis</name>
    <dbReference type="NCBI Taxonomy" id="268505"/>
    <lineage>
        <taxon>Eukaryota</taxon>
        <taxon>Fungi</taxon>
        <taxon>Dikarya</taxon>
        <taxon>Ascomycota</taxon>
        <taxon>Pezizomycotina</taxon>
        <taxon>Sordariomycetes</taxon>
        <taxon>Hypocreomycetidae</taxon>
        <taxon>Hypocreales</taxon>
        <taxon>Ophiocordycipitaceae</taxon>
        <taxon>Ophiocordyceps</taxon>
    </lineage>
</organism>
<reference evidence="2 3" key="1">
    <citation type="journal article" date="2015" name="BMC Genomics">
        <title>Gene expression during zombie ant biting behavior reflects the complexity underlying fungal parasitic behavioral manipulation.</title>
        <authorList>
            <person name="de Bekker C."/>
            <person name="Ohm R.A."/>
            <person name="Loreto R.G."/>
            <person name="Sebastian A."/>
            <person name="Albert I."/>
            <person name="Merrow M."/>
            <person name="Brachmann A."/>
            <person name="Hughes D.P."/>
        </authorList>
    </citation>
    <scope>NUCLEOTIDE SEQUENCE [LARGE SCALE GENOMIC DNA]</scope>
    <source>
        <strain evidence="2 3">SC16a</strain>
    </source>
</reference>
<evidence type="ECO:0000256" key="1">
    <source>
        <dbReference type="SAM" id="SignalP"/>
    </source>
</evidence>